<evidence type="ECO:0000313" key="3">
    <source>
        <dbReference type="Proteomes" id="UP000324222"/>
    </source>
</evidence>
<reference evidence="2 3" key="1">
    <citation type="submission" date="2019-05" db="EMBL/GenBank/DDBJ databases">
        <title>Another draft genome of Portunus trituberculatus and its Hox gene families provides insights of decapod evolution.</title>
        <authorList>
            <person name="Jeong J.-H."/>
            <person name="Song I."/>
            <person name="Kim S."/>
            <person name="Choi T."/>
            <person name="Kim D."/>
            <person name="Ryu S."/>
            <person name="Kim W."/>
        </authorList>
    </citation>
    <scope>NUCLEOTIDE SEQUENCE [LARGE SCALE GENOMIC DNA]</scope>
    <source>
        <tissue evidence="2">Muscle</tissue>
    </source>
</reference>
<proteinExistence type="predicted"/>
<dbReference type="AlphaFoldDB" id="A0A5B7ID69"/>
<evidence type="ECO:0000256" key="1">
    <source>
        <dbReference type="SAM" id="MobiDB-lite"/>
    </source>
</evidence>
<feature type="compositionally biased region" description="Basic and acidic residues" evidence="1">
    <location>
        <begin position="38"/>
        <end position="54"/>
    </location>
</feature>
<comment type="caution">
    <text evidence="2">The sequence shown here is derived from an EMBL/GenBank/DDBJ whole genome shotgun (WGS) entry which is preliminary data.</text>
</comment>
<protein>
    <submittedName>
        <fullName evidence="2">Uncharacterized protein</fullName>
    </submittedName>
</protein>
<dbReference type="Proteomes" id="UP000324222">
    <property type="component" value="Unassembled WGS sequence"/>
</dbReference>
<accession>A0A5B7ID69</accession>
<evidence type="ECO:0000313" key="2">
    <source>
        <dbReference type="EMBL" id="MPC80155.1"/>
    </source>
</evidence>
<feature type="region of interest" description="Disordered" evidence="1">
    <location>
        <begin position="1"/>
        <end position="60"/>
    </location>
</feature>
<name>A0A5B7ID69_PORTR</name>
<keyword evidence="3" id="KW-1185">Reference proteome</keyword>
<sequence length="60" mass="6821">MNESSRPCAPKRAAPNEGPECRRDWISVTPPIPITHLRNPDHKRTGGAWRESRVTQEWSG</sequence>
<dbReference type="EMBL" id="VSRR010053181">
    <property type="protein sequence ID" value="MPC80155.1"/>
    <property type="molecule type" value="Genomic_DNA"/>
</dbReference>
<gene>
    <name evidence="2" type="ORF">E2C01_074724</name>
</gene>
<organism evidence="2 3">
    <name type="scientific">Portunus trituberculatus</name>
    <name type="common">Swimming crab</name>
    <name type="synonym">Neptunus trituberculatus</name>
    <dbReference type="NCBI Taxonomy" id="210409"/>
    <lineage>
        <taxon>Eukaryota</taxon>
        <taxon>Metazoa</taxon>
        <taxon>Ecdysozoa</taxon>
        <taxon>Arthropoda</taxon>
        <taxon>Crustacea</taxon>
        <taxon>Multicrustacea</taxon>
        <taxon>Malacostraca</taxon>
        <taxon>Eumalacostraca</taxon>
        <taxon>Eucarida</taxon>
        <taxon>Decapoda</taxon>
        <taxon>Pleocyemata</taxon>
        <taxon>Brachyura</taxon>
        <taxon>Eubrachyura</taxon>
        <taxon>Portunoidea</taxon>
        <taxon>Portunidae</taxon>
        <taxon>Portuninae</taxon>
        <taxon>Portunus</taxon>
    </lineage>
</organism>